<dbReference type="Proteomes" id="UP000663760">
    <property type="component" value="Chromosome 7"/>
</dbReference>
<gene>
    <name evidence="2" type="ORF">SI8410_07009957</name>
</gene>
<dbReference type="AlphaFoldDB" id="A0A7I8KN98"/>
<proteinExistence type="predicted"/>
<evidence type="ECO:0000313" key="2">
    <source>
        <dbReference type="EMBL" id="CAA7399287.1"/>
    </source>
</evidence>
<evidence type="ECO:0000313" key="3">
    <source>
        <dbReference type="Proteomes" id="UP000663760"/>
    </source>
</evidence>
<name>A0A7I8KN98_SPIIN</name>
<protein>
    <submittedName>
        <fullName evidence="2">Uncharacterized protein</fullName>
    </submittedName>
</protein>
<dbReference type="EMBL" id="LR746270">
    <property type="protein sequence ID" value="CAA7399287.1"/>
    <property type="molecule type" value="Genomic_DNA"/>
</dbReference>
<feature type="region of interest" description="Disordered" evidence="1">
    <location>
        <begin position="1"/>
        <end position="22"/>
    </location>
</feature>
<reference evidence="2" key="1">
    <citation type="submission" date="2020-02" db="EMBL/GenBank/DDBJ databases">
        <authorList>
            <person name="Scholz U."/>
            <person name="Mascher M."/>
            <person name="Fiebig A."/>
        </authorList>
    </citation>
    <scope>NUCLEOTIDE SEQUENCE</scope>
</reference>
<evidence type="ECO:0000256" key="1">
    <source>
        <dbReference type="SAM" id="MobiDB-lite"/>
    </source>
</evidence>
<accession>A0A7I8KN98</accession>
<sequence length="63" mass="7148">MGEPHKPAPVKTSPRVSLERTSRTPMELAPIVFHTELYFKINGIGGCRQDYYNSYNSYHGTFG</sequence>
<organism evidence="2 3">
    <name type="scientific">Spirodela intermedia</name>
    <name type="common">Intermediate duckweed</name>
    <dbReference type="NCBI Taxonomy" id="51605"/>
    <lineage>
        <taxon>Eukaryota</taxon>
        <taxon>Viridiplantae</taxon>
        <taxon>Streptophyta</taxon>
        <taxon>Embryophyta</taxon>
        <taxon>Tracheophyta</taxon>
        <taxon>Spermatophyta</taxon>
        <taxon>Magnoliopsida</taxon>
        <taxon>Liliopsida</taxon>
        <taxon>Araceae</taxon>
        <taxon>Lemnoideae</taxon>
        <taxon>Spirodela</taxon>
    </lineage>
</organism>
<keyword evidence="3" id="KW-1185">Reference proteome</keyword>